<dbReference type="EMBL" id="JARBJD010000034">
    <property type="protein sequence ID" value="KAK2958834.1"/>
    <property type="molecule type" value="Genomic_DNA"/>
</dbReference>
<keyword evidence="2" id="KW-1185">Reference proteome</keyword>
<evidence type="ECO:0000313" key="2">
    <source>
        <dbReference type="Proteomes" id="UP001281761"/>
    </source>
</evidence>
<sequence>MTFTTPQVFTEDCRVLNCSFLNCSSSTDGGSMLFTHDTLEIIQTEFSRSSSDQSGGSIAFRCRQAHIKECDFRLSECRHFGGAIFSAGENTNIASSVFSFSHSDGDGGSLCSTCKTATISNSRFVASISDKNGGGIWLTSTHVSIYFSLCSDCVSKTGGSSLHALSGSTGTIFQSSFIATSVDVSLLFLETNSDFTFPNCNFGVESPDHDGSDLIYKGIPNPLTASQNVGLSSSTPNNTFRPVISQLVPSLRFDEFYSVDNPQFRVSQTGEDFNCKMTHFCKTLTAAVHLLKENFHNIIFLLSGTFPTAKIETNGLFLALSSPFLETFFSHFSSSSFTTHSARSIRRRRLTSDRSQRHRLPRHQLFNVAVLLSCVPSHTSIHNNCFGDGHVHSLPLLVLRF</sequence>
<accession>A0ABQ9Y555</accession>
<proteinExistence type="predicted"/>
<dbReference type="SUPFAM" id="SSF51126">
    <property type="entry name" value="Pectin lyase-like"/>
    <property type="match status" value="1"/>
</dbReference>
<organism evidence="1 2">
    <name type="scientific">Blattamonas nauphoetae</name>
    <dbReference type="NCBI Taxonomy" id="2049346"/>
    <lineage>
        <taxon>Eukaryota</taxon>
        <taxon>Metamonada</taxon>
        <taxon>Preaxostyla</taxon>
        <taxon>Oxymonadida</taxon>
        <taxon>Blattamonas</taxon>
    </lineage>
</organism>
<comment type="caution">
    <text evidence="1">The sequence shown here is derived from an EMBL/GenBank/DDBJ whole genome shotgun (WGS) entry which is preliminary data.</text>
</comment>
<protein>
    <submittedName>
        <fullName evidence="1">Uncharacterized protein</fullName>
    </submittedName>
</protein>
<name>A0ABQ9Y555_9EUKA</name>
<evidence type="ECO:0000313" key="1">
    <source>
        <dbReference type="EMBL" id="KAK2958834.1"/>
    </source>
</evidence>
<reference evidence="1 2" key="1">
    <citation type="journal article" date="2022" name="bioRxiv">
        <title>Genomics of Preaxostyla Flagellates Illuminates Evolutionary Transitions and the Path Towards Mitochondrial Loss.</title>
        <authorList>
            <person name="Novak L.V.F."/>
            <person name="Treitli S.C."/>
            <person name="Pyrih J."/>
            <person name="Halakuc P."/>
            <person name="Pipaliya S.V."/>
            <person name="Vacek V."/>
            <person name="Brzon O."/>
            <person name="Soukal P."/>
            <person name="Eme L."/>
            <person name="Dacks J.B."/>
            <person name="Karnkowska A."/>
            <person name="Elias M."/>
            <person name="Hampl V."/>
        </authorList>
    </citation>
    <scope>NUCLEOTIDE SEQUENCE [LARGE SCALE GENOMIC DNA]</scope>
    <source>
        <strain evidence="1">NAU3</strain>
        <tissue evidence="1">Gut</tissue>
    </source>
</reference>
<dbReference type="Proteomes" id="UP001281761">
    <property type="component" value="Unassembled WGS sequence"/>
</dbReference>
<gene>
    <name evidence="1" type="ORF">BLNAU_6082</name>
</gene>
<dbReference type="InterPro" id="IPR011050">
    <property type="entry name" value="Pectin_lyase_fold/virulence"/>
</dbReference>